<feature type="domain" description="ABC transporter" evidence="5">
    <location>
        <begin position="4"/>
        <end position="227"/>
    </location>
</feature>
<dbReference type="InterPro" id="IPR017911">
    <property type="entry name" value="MacB-like_ATP-bd"/>
</dbReference>
<proteinExistence type="inferred from homology"/>
<dbReference type="PROSITE" id="PS50893">
    <property type="entry name" value="ABC_TRANSPORTER_2"/>
    <property type="match status" value="1"/>
</dbReference>
<dbReference type="Gene3D" id="3.40.50.300">
    <property type="entry name" value="P-loop containing nucleotide triphosphate hydrolases"/>
    <property type="match status" value="1"/>
</dbReference>
<evidence type="ECO:0000256" key="3">
    <source>
        <dbReference type="ARBA" id="ARBA00022741"/>
    </source>
</evidence>
<dbReference type="PANTHER" id="PTHR42798:SF6">
    <property type="entry name" value="CELL DIVISION ATP-BINDING PROTEIN FTSE"/>
    <property type="match status" value="1"/>
</dbReference>
<dbReference type="RefSeq" id="WP_389220426.1">
    <property type="nucleotide sequence ID" value="NZ_JBIACJ010000007.1"/>
</dbReference>
<dbReference type="CDD" id="cd03255">
    <property type="entry name" value="ABC_MJ0796_LolCDE_FtsE"/>
    <property type="match status" value="1"/>
</dbReference>
<name>A0ABW6K3R9_9BACI</name>
<keyword evidence="2" id="KW-0813">Transport</keyword>
<dbReference type="PANTHER" id="PTHR42798">
    <property type="entry name" value="LIPOPROTEIN-RELEASING SYSTEM ATP-BINDING PROTEIN LOLD"/>
    <property type="match status" value="1"/>
</dbReference>
<dbReference type="SUPFAM" id="SSF52540">
    <property type="entry name" value="P-loop containing nucleoside triphosphate hydrolases"/>
    <property type="match status" value="1"/>
</dbReference>
<keyword evidence="4 6" id="KW-0067">ATP-binding</keyword>
<dbReference type="SMART" id="SM00382">
    <property type="entry name" value="AAA"/>
    <property type="match status" value="1"/>
</dbReference>
<dbReference type="Pfam" id="PF00005">
    <property type="entry name" value="ABC_tran"/>
    <property type="match status" value="1"/>
</dbReference>
<dbReference type="InterPro" id="IPR017871">
    <property type="entry name" value="ABC_transporter-like_CS"/>
</dbReference>
<keyword evidence="7" id="KW-1185">Reference proteome</keyword>
<evidence type="ECO:0000313" key="6">
    <source>
        <dbReference type="EMBL" id="MFE8697367.1"/>
    </source>
</evidence>
<evidence type="ECO:0000256" key="1">
    <source>
        <dbReference type="ARBA" id="ARBA00005417"/>
    </source>
</evidence>
<gene>
    <name evidence="6" type="ORF">ACFYKT_13575</name>
</gene>
<dbReference type="InterPro" id="IPR027417">
    <property type="entry name" value="P-loop_NTPase"/>
</dbReference>
<reference evidence="6 7" key="1">
    <citation type="submission" date="2024-08" db="EMBL/GenBank/DDBJ databases">
        <title>Two novel Cytobacillus novel species.</title>
        <authorList>
            <person name="Liu G."/>
        </authorList>
    </citation>
    <scope>NUCLEOTIDE SEQUENCE [LARGE SCALE GENOMIC DNA]</scope>
    <source>
        <strain evidence="6 7">FJAT-53684</strain>
    </source>
</reference>
<evidence type="ECO:0000256" key="4">
    <source>
        <dbReference type="ARBA" id="ARBA00022840"/>
    </source>
</evidence>
<dbReference type="InterPro" id="IPR003593">
    <property type="entry name" value="AAA+_ATPase"/>
</dbReference>
<evidence type="ECO:0000259" key="5">
    <source>
        <dbReference type="PROSITE" id="PS50893"/>
    </source>
</evidence>
<sequence>MDILKIENLSKIYGKGETAVKALDNVSFSIRKGEFVAIIGPSGSGKSTLLHMLGGVDRPTSGKVLVDNTDIYQLNETQLAIFRRRQIGLIYQFYNLIPVLTVEENITLPLLLDEHKVDKQQLAEVVKILNLQNRLNHLPNQLSGGQQQRVSIGRALISHPAIMLADEPTGNLDSKNSGEIIDLLKMFNKTYNQTLIVITHDERIALQADRVITIEDGRVANDEVIRP</sequence>
<dbReference type="EMBL" id="JBIACJ010000007">
    <property type="protein sequence ID" value="MFE8697367.1"/>
    <property type="molecule type" value="Genomic_DNA"/>
</dbReference>
<comment type="caution">
    <text evidence="6">The sequence shown here is derived from an EMBL/GenBank/DDBJ whole genome shotgun (WGS) entry which is preliminary data.</text>
</comment>
<keyword evidence="3" id="KW-0547">Nucleotide-binding</keyword>
<dbReference type="InterPro" id="IPR003439">
    <property type="entry name" value="ABC_transporter-like_ATP-bd"/>
</dbReference>
<dbReference type="PROSITE" id="PS00211">
    <property type="entry name" value="ABC_TRANSPORTER_1"/>
    <property type="match status" value="1"/>
</dbReference>
<protein>
    <submittedName>
        <fullName evidence="6">ABC transporter ATP-binding protein</fullName>
    </submittedName>
</protein>
<dbReference type="Proteomes" id="UP001601058">
    <property type="component" value="Unassembled WGS sequence"/>
</dbReference>
<evidence type="ECO:0000256" key="2">
    <source>
        <dbReference type="ARBA" id="ARBA00022448"/>
    </source>
</evidence>
<accession>A0ABW6K3R9</accession>
<organism evidence="6 7">
    <name type="scientific">Cytobacillus mangrovibacter</name>
    <dbReference type="NCBI Taxonomy" id="3299024"/>
    <lineage>
        <taxon>Bacteria</taxon>
        <taxon>Bacillati</taxon>
        <taxon>Bacillota</taxon>
        <taxon>Bacilli</taxon>
        <taxon>Bacillales</taxon>
        <taxon>Bacillaceae</taxon>
        <taxon>Cytobacillus</taxon>
    </lineage>
</organism>
<comment type="similarity">
    <text evidence="1">Belongs to the ABC transporter superfamily.</text>
</comment>
<evidence type="ECO:0000313" key="7">
    <source>
        <dbReference type="Proteomes" id="UP001601058"/>
    </source>
</evidence>
<dbReference type="GO" id="GO:0005524">
    <property type="term" value="F:ATP binding"/>
    <property type="evidence" value="ECO:0007669"/>
    <property type="project" value="UniProtKB-KW"/>
</dbReference>